<gene>
    <name evidence="2" type="ORF">SMN809_LOCUS76145</name>
</gene>
<dbReference type="EMBL" id="CAJOBI010334147">
    <property type="protein sequence ID" value="CAF5203384.1"/>
    <property type="molecule type" value="Genomic_DNA"/>
</dbReference>
<reference evidence="2" key="1">
    <citation type="submission" date="2021-02" db="EMBL/GenBank/DDBJ databases">
        <authorList>
            <person name="Nowell W R."/>
        </authorList>
    </citation>
    <scope>NUCLEOTIDE SEQUENCE</scope>
</reference>
<dbReference type="Proteomes" id="UP000676336">
    <property type="component" value="Unassembled WGS sequence"/>
</dbReference>
<feature type="non-terminal residue" evidence="2">
    <location>
        <position position="1"/>
    </location>
</feature>
<dbReference type="SUPFAM" id="SSF140959">
    <property type="entry name" value="Indolic compounds 2,3-dioxygenase-like"/>
    <property type="match status" value="1"/>
</dbReference>
<dbReference type="AlphaFoldDB" id="A0A8S3IMB8"/>
<dbReference type="PANTHER" id="PTHR10138">
    <property type="entry name" value="TRYPTOPHAN 2,3-DIOXYGENASE"/>
    <property type="match status" value="1"/>
</dbReference>
<feature type="compositionally biased region" description="Basic and acidic residues" evidence="1">
    <location>
        <begin position="98"/>
        <end position="109"/>
    </location>
</feature>
<dbReference type="GO" id="GO:0004833">
    <property type="term" value="F:L-tryptophan 2,3-dioxygenase activity"/>
    <property type="evidence" value="ECO:0007669"/>
    <property type="project" value="InterPro"/>
</dbReference>
<dbReference type="InterPro" id="IPR004981">
    <property type="entry name" value="Trp_2_3_dOase"/>
</dbReference>
<dbReference type="InterPro" id="IPR037217">
    <property type="entry name" value="Trp/Indoleamine_2_3_dOase-like"/>
</dbReference>
<dbReference type="GO" id="GO:0046872">
    <property type="term" value="F:metal ion binding"/>
    <property type="evidence" value="ECO:0007669"/>
    <property type="project" value="InterPro"/>
</dbReference>
<dbReference type="Pfam" id="PF03301">
    <property type="entry name" value="Trp_dioxygenase"/>
    <property type="match status" value="1"/>
</dbReference>
<evidence type="ECO:0008006" key="4">
    <source>
        <dbReference type="Google" id="ProtNLM"/>
    </source>
</evidence>
<organism evidence="2 3">
    <name type="scientific">Rotaria magnacalcarata</name>
    <dbReference type="NCBI Taxonomy" id="392030"/>
    <lineage>
        <taxon>Eukaryota</taxon>
        <taxon>Metazoa</taxon>
        <taxon>Spiralia</taxon>
        <taxon>Gnathifera</taxon>
        <taxon>Rotifera</taxon>
        <taxon>Eurotatoria</taxon>
        <taxon>Bdelloidea</taxon>
        <taxon>Philodinida</taxon>
        <taxon>Philodinidae</taxon>
        <taxon>Rotaria</taxon>
    </lineage>
</organism>
<evidence type="ECO:0000313" key="3">
    <source>
        <dbReference type="Proteomes" id="UP000676336"/>
    </source>
</evidence>
<comment type="caution">
    <text evidence="2">The sequence shown here is derived from an EMBL/GenBank/DDBJ whole genome shotgun (WGS) entry which is preliminary data.</text>
</comment>
<protein>
    <recommendedName>
        <fullName evidence="4">Tryptophan 2,3-dioxygenase</fullName>
    </recommendedName>
</protein>
<feature type="region of interest" description="Disordered" evidence="1">
    <location>
        <begin position="69"/>
        <end position="109"/>
    </location>
</feature>
<accession>A0A8S3IMB8</accession>
<dbReference type="GO" id="GO:0020037">
    <property type="term" value="F:heme binding"/>
    <property type="evidence" value="ECO:0007669"/>
    <property type="project" value="InterPro"/>
</dbReference>
<dbReference type="Gene3D" id="1.20.58.480">
    <property type="match status" value="1"/>
</dbReference>
<dbReference type="GO" id="GO:0019441">
    <property type="term" value="P:L-tryptophan catabolic process to kynurenine"/>
    <property type="evidence" value="ECO:0007669"/>
    <property type="project" value="InterPro"/>
</dbReference>
<evidence type="ECO:0000256" key="1">
    <source>
        <dbReference type="SAM" id="MobiDB-lite"/>
    </source>
</evidence>
<dbReference type="GO" id="GO:0019442">
    <property type="term" value="P:L-tryptophan catabolic process to acetyl-CoA"/>
    <property type="evidence" value="ECO:0007669"/>
    <property type="project" value="TreeGrafter"/>
</dbReference>
<sequence length="109" mass="12461">NHLILVQRQIGNKQGTGGSAGYSYLRSTCSDRYKVFIDLFNLASFLIPREFLPKLTAEMKMRLAFANNDPSKFDDADDQDLHRSISKRNGKGNNEHCFMPDHEFHPVTD</sequence>
<dbReference type="PANTHER" id="PTHR10138:SF0">
    <property type="entry name" value="TRYPTOPHAN 2,3-DIOXYGENASE"/>
    <property type="match status" value="1"/>
</dbReference>
<proteinExistence type="predicted"/>
<name>A0A8S3IMB8_9BILA</name>
<feature type="compositionally biased region" description="Basic and acidic residues" evidence="1">
    <location>
        <begin position="71"/>
        <end position="83"/>
    </location>
</feature>
<evidence type="ECO:0000313" key="2">
    <source>
        <dbReference type="EMBL" id="CAF5203384.1"/>
    </source>
</evidence>